<keyword evidence="7" id="KW-0813">Transport</keyword>
<evidence type="ECO:0000256" key="13">
    <source>
        <dbReference type="ARBA" id="ARBA00023034"/>
    </source>
</evidence>
<evidence type="ECO:0000256" key="7">
    <source>
        <dbReference type="ARBA" id="ARBA00022448"/>
    </source>
</evidence>
<evidence type="ECO:0000256" key="19">
    <source>
        <dbReference type="SAM" id="Phobius"/>
    </source>
</evidence>
<dbReference type="EMBL" id="JAZHXI010000001">
    <property type="protein sequence ID" value="KAL2075888.1"/>
    <property type="molecule type" value="Genomic_DNA"/>
</dbReference>
<evidence type="ECO:0000313" key="23">
    <source>
        <dbReference type="Proteomes" id="UP001595075"/>
    </source>
</evidence>
<feature type="region of interest" description="Disordered" evidence="18">
    <location>
        <begin position="190"/>
        <end position="218"/>
    </location>
</feature>
<evidence type="ECO:0000256" key="11">
    <source>
        <dbReference type="ARBA" id="ARBA00022989"/>
    </source>
</evidence>
<dbReference type="Proteomes" id="UP001595075">
    <property type="component" value="Unassembled WGS sequence"/>
</dbReference>
<evidence type="ECO:0000256" key="12">
    <source>
        <dbReference type="ARBA" id="ARBA00023006"/>
    </source>
</evidence>
<feature type="domain" description="MRH" evidence="21">
    <location>
        <begin position="28"/>
        <end position="248"/>
    </location>
</feature>
<evidence type="ECO:0000256" key="10">
    <source>
        <dbReference type="ARBA" id="ARBA00022927"/>
    </source>
</evidence>
<dbReference type="PANTHER" id="PTHR15071">
    <property type="entry name" value="MANNOSE-6-PHOSPHATE RECEPTOR FAMILY MEMBER"/>
    <property type="match status" value="1"/>
</dbReference>
<keyword evidence="9 20" id="KW-0732">Signal</keyword>
<keyword evidence="13" id="KW-0333">Golgi apparatus</keyword>
<reference evidence="22 23" key="1">
    <citation type="journal article" date="2024" name="Commun. Biol.">
        <title>Comparative genomic analysis of thermophilic fungi reveals convergent evolutionary adaptations and gene losses.</title>
        <authorList>
            <person name="Steindorff A.S."/>
            <person name="Aguilar-Pontes M.V."/>
            <person name="Robinson A.J."/>
            <person name="Andreopoulos B."/>
            <person name="LaButti K."/>
            <person name="Kuo A."/>
            <person name="Mondo S."/>
            <person name="Riley R."/>
            <person name="Otillar R."/>
            <person name="Haridas S."/>
            <person name="Lipzen A."/>
            <person name="Grimwood J."/>
            <person name="Schmutz J."/>
            <person name="Clum A."/>
            <person name="Reid I.D."/>
            <person name="Moisan M.C."/>
            <person name="Butler G."/>
            <person name="Nguyen T.T.M."/>
            <person name="Dewar K."/>
            <person name="Conant G."/>
            <person name="Drula E."/>
            <person name="Henrissat B."/>
            <person name="Hansel C."/>
            <person name="Singer S."/>
            <person name="Hutchinson M.I."/>
            <person name="de Vries R.P."/>
            <person name="Natvig D.O."/>
            <person name="Powell A.J."/>
            <person name="Tsang A."/>
            <person name="Grigoriev I.V."/>
        </authorList>
    </citation>
    <scope>NUCLEOTIDE SEQUENCE [LARGE SCALE GENOMIC DNA]</scope>
    <source>
        <strain evidence="22 23">CBS 494.80</strain>
    </source>
</reference>
<evidence type="ECO:0000259" key="21">
    <source>
        <dbReference type="PROSITE" id="PS51914"/>
    </source>
</evidence>
<dbReference type="PROSITE" id="PS51914">
    <property type="entry name" value="MRH"/>
    <property type="match status" value="1"/>
</dbReference>
<comment type="subcellular location">
    <subcellularLocation>
        <location evidence="2">Cytoplasmic vesicle membrane</location>
        <topology evidence="2">Single-pass type I membrane protein</topology>
    </subcellularLocation>
    <subcellularLocation>
        <location evidence="4">Golgi apparatus membrane</location>
        <topology evidence="4">Single-pass type I membrane protein</topology>
    </subcellularLocation>
    <subcellularLocation>
        <location evidence="1">Mitochondrion membrane</location>
        <topology evidence="1">Single-pass membrane protein</topology>
    </subcellularLocation>
    <subcellularLocation>
        <location evidence="3">Preautophagosomal structure membrane</location>
        <topology evidence="3">Single-pass type I membrane protein</topology>
    </subcellularLocation>
</comment>
<name>A0ABR4D157_9HELO</name>
<dbReference type="InterPro" id="IPR018939">
    <property type="entry name" value="Autophagy-rel_prot_27"/>
</dbReference>
<comment type="caution">
    <text evidence="22">The sequence shown here is derived from an EMBL/GenBank/DDBJ whole genome shotgun (WGS) entry which is preliminary data.</text>
</comment>
<feature type="transmembrane region" description="Helical" evidence="19">
    <location>
        <begin position="263"/>
        <end position="283"/>
    </location>
</feature>
<keyword evidence="17" id="KW-0968">Cytoplasmic vesicle</keyword>
<organism evidence="22 23">
    <name type="scientific">Oculimacula yallundae</name>
    <dbReference type="NCBI Taxonomy" id="86028"/>
    <lineage>
        <taxon>Eukaryota</taxon>
        <taxon>Fungi</taxon>
        <taxon>Dikarya</taxon>
        <taxon>Ascomycota</taxon>
        <taxon>Pezizomycotina</taxon>
        <taxon>Leotiomycetes</taxon>
        <taxon>Helotiales</taxon>
        <taxon>Ploettnerulaceae</taxon>
        <taxon>Oculimacula</taxon>
    </lineage>
</organism>
<proteinExistence type="inferred from homology"/>
<evidence type="ECO:0000256" key="16">
    <source>
        <dbReference type="ARBA" id="ARBA00023157"/>
    </source>
</evidence>
<evidence type="ECO:0000256" key="17">
    <source>
        <dbReference type="ARBA" id="ARBA00023329"/>
    </source>
</evidence>
<keyword evidence="11 19" id="KW-1133">Transmembrane helix</keyword>
<evidence type="ECO:0000256" key="9">
    <source>
        <dbReference type="ARBA" id="ARBA00022729"/>
    </source>
</evidence>
<gene>
    <name evidence="22" type="ORF">VTL71DRAFT_831</name>
</gene>
<sequence>MRLPRNSAEAALLSAILFPLLAAATGGFDCDNVVADKKQFKLSKLGGPRSALDFEDRGASFRNITYTIDICKPLQRESKDTCPGGTRVCAIERDINKETKDEIIGEIVPIAGELKEKGGGNMDAKWVRLATGGSNDDSKKEGLRLTMNGGFKTVDKKKRPQKAIVEFICDRNLEGTENNWIPEDKYVEKRAEGDEKKDDEKKDDGKKDDDKKEGEQEKNPSLKFFSYVVGETEDTLRLEWRTKYACEDAIDNPDPPAEKKPGWGFFTWFIIIAFLSTATYLIFGSWLNYNRYGARGWDLLPHGDTIRDVPYLFKDWIRRVLSTVQGGGSRGGYAAV</sequence>
<evidence type="ECO:0000256" key="4">
    <source>
        <dbReference type="ARBA" id="ARBA00004614"/>
    </source>
</evidence>
<evidence type="ECO:0000256" key="5">
    <source>
        <dbReference type="ARBA" id="ARBA00005363"/>
    </source>
</evidence>
<dbReference type="InterPro" id="IPR009011">
    <property type="entry name" value="Man6P_isomerase_rcpt-bd_dom_sf"/>
</dbReference>
<keyword evidence="10" id="KW-0653">Protein transport</keyword>
<evidence type="ECO:0000256" key="1">
    <source>
        <dbReference type="ARBA" id="ARBA00004304"/>
    </source>
</evidence>
<keyword evidence="16" id="KW-1015">Disulfide bond</keyword>
<keyword evidence="8 19" id="KW-0812">Transmembrane</keyword>
<dbReference type="SUPFAM" id="SSF50911">
    <property type="entry name" value="Mannose 6-phosphate receptor domain"/>
    <property type="match status" value="1"/>
</dbReference>
<keyword evidence="23" id="KW-1185">Reference proteome</keyword>
<keyword evidence="15 19" id="KW-0472">Membrane</keyword>
<keyword evidence="14" id="KW-0496">Mitochondrion</keyword>
<protein>
    <recommendedName>
        <fullName evidence="6">Autophagy-related protein 27</fullName>
    </recommendedName>
</protein>
<keyword evidence="12" id="KW-0072">Autophagy</keyword>
<evidence type="ECO:0000256" key="18">
    <source>
        <dbReference type="SAM" id="MobiDB-lite"/>
    </source>
</evidence>
<evidence type="ECO:0000256" key="6">
    <source>
        <dbReference type="ARBA" id="ARBA00013776"/>
    </source>
</evidence>
<evidence type="ECO:0000256" key="2">
    <source>
        <dbReference type="ARBA" id="ARBA00004358"/>
    </source>
</evidence>
<evidence type="ECO:0000256" key="8">
    <source>
        <dbReference type="ARBA" id="ARBA00022692"/>
    </source>
</evidence>
<evidence type="ECO:0000256" key="14">
    <source>
        <dbReference type="ARBA" id="ARBA00023128"/>
    </source>
</evidence>
<dbReference type="PANTHER" id="PTHR15071:SF13">
    <property type="entry name" value="AUTOPHAGY-RELATED PROTEIN 27"/>
    <property type="match status" value="1"/>
</dbReference>
<dbReference type="Pfam" id="PF09451">
    <property type="entry name" value="ATG27"/>
    <property type="match status" value="1"/>
</dbReference>
<comment type="similarity">
    <text evidence="5">Belongs to the ATG27 family.</text>
</comment>
<feature type="signal peptide" evidence="20">
    <location>
        <begin position="1"/>
        <end position="23"/>
    </location>
</feature>
<feature type="chain" id="PRO_5045045210" description="Autophagy-related protein 27" evidence="20">
    <location>
        <begin position="24"/>
        <end position="336"/>
    </location>
</feature>
<dbReference type="Gene3D" id="2.70.130.10">
    <property type="entry name" value="Mannose-6-phosphate receptor binding domain"/>
    <property type="match status" value="1"/>
</dbReference>
<evidence type="ECO:0000256" key="3">
    <source>
        <dbReference type="ARBA" id="ARBA00004472"/>
    </source>
</evidence>
<evidence type="ECO:0000313" key="22">
    <source>
        <dbReference type="EMBL" id="KAL2075888.1"/>
    </source>
</evidence>
<evidence type="ECO:0000256" key="20">
    <source>
        <dbReference type="SAM" id="SignalP"/>
    </source>
</evidence>
<accession>A0ABR4D157</accession>
<evidence type="ECO:0000256" key="15">
    <source>
        <dbReference type="ARBA" id="ARBA00023136"/>
    </source>
</evidence>
<dbReference type="InterPro" id="IPR044865">
    <property type="entry name" value="MRH_dom"/>
</dbReference>